<evidence type="ECO:0000256" key="1">
    <source>
        <dbReference type="ARBA" id="ARBA00004479"/>
    </source>
</evidence>
<dbReference type="PROSITE" id="PS50011">
    <property type="entry name" value="PROTEIN_KINASE_DOM"/>
    <property type="match status" value="1"/>
</dbReference>
<evidence type="ECO:0000256" key="7">
    <source>
        <dbReference type="ARBA" id="ARBA00022777"/>
    </source>
</evidence>
<dbReference type="GO" id="GO:0005524">
    <property type="term" value="F:ATP binding"/>
    <property type="evidence" value="ECO:0007669"/>
    <property type="project" value="UniProtKB-UniRule"/>
</dbReference>
<evidence type="ECO:0000256" key="13">
    <source>
        <dbReference type="SAM" id="SignalP"/>
    </source>
</evidence>
<feature type="binding site" evidence="12">
    <location>
        <position position="313"/>
    </location>
    <ligand>
        <name>ATP</name>
        <dbReference type="ChEBI" id="CHEBI:30616"/>
    </ligand>
</feature>
<dbReference type="InterPro" id="IPR000719">
    <property type="entry name" value="Prot_kinase_dom"/>
</dbReference>
<dbReference type="Gene3D" id="3.30.200.20">
    <property type="entry name" value="Phosphorylase Kinase, domain 1"/>
    <property type="match status" value="1"/>
</dbReference>
<dbReference type="InterPro" id="IPR011009">
    <property type="entry name" value="Kinase-like_dom_sf"/>
</dbReference>
<dbReference type="Pfam" id="PF13947">
    <property type="entry name" value="GUB_WAK_bind"/>
    <property type="match status" value="1"/>
</dbReference>
<evidence type="ECO:0000259" key="14">
    <source>
        <dbReference type="PROSITE" id="PS50011"/>
    </source>
</evidence>
<keyword evidence="2" id="KW-0723">Serine/threonine-protein kinase</keyword>
<keyword evidence="10" id="KW-0472">Membrane</keyword>
<dbReference type="CDD" id="cd14066">
    <property type="entry name" value="STKc_IRAK"/>
    <property type="match status" value="1"/>
</dbReference>
<dbReference type="GO" id="GO:0016020">
    <property type="term" value="C:membrane"/>
    <property type="evidence" value="ECO:0007669"/>
    <property type="project" value="UniProtKB-SubCell"/>
</dbReference>
<dbReference type="Gene3D" id="1.10.510.10">
    <property type="entry name" value="Transferase(Phosphotransferase) domain 1"/>
    <property type="match status" value="1"/>
</dbReference>
<feature type="signal peptide" evidence="13">
    <location>
        <begin position="1"/>
        <end position="18"/>
    </location>
</feature>
<dbReference type="InterPro" id="IPR025287">
    <property type="entry name" value="WAK_GUB"/>
</dbReference>
<evidence type="ECO:0000256" key="9">
    <source>
        <dbReference type="ARBA" id="ARBA00022989"/>
    </source>
</evidence>
<dbReference type="PROSITE" id="PS00108">
    <property type="entry name" value="PROTEIN_KINASE_ST"/>
    <property type="match status" value="1"/>
</dbReference>
<dbReference type="InterPro" id="IPR045874">
    <property type="entry name" value="LRK10/LRL21-25-like"/>
</dbReference>
<dbReference type="GO" id="GO:0030247">
    <property type="term" value="F:polysaccharide binding"/>
    <property type="evidence" value="ECO:0007669"/>
    <property type="project" value="InterPro"/>
</dbReference>
<dbReference type="InterPro" id="IPR008271">
    <property type="entry name" value="Ser/Thr_kinase_AS"/>
</dbReference>
<protein>
    <recommendedName>
        <fullName evidence="14">Protein kinase domain-containing protein</fullName>
    </recommendedName>
</protein>
<keyword evidence="6 12" id="KW-0547">Nucleotide-binding</keyword>
<evidence type="ECO:0000256" key="6">
    <source>
        <dbReference type="ARBA" id="ARBA00022741"/>
    </source>
</evidence>
<keyword evidence="4" id="KW-0812">Transmembrane</keyword>
<dbReference type="Proteomes" id="UP000298416">
    <property type="component" value="Unassembled WGS sequence"/>
</dbReference>
<evidence type="ECO:0000256" key="12">
    <source>
        <dbReference type="PROSITE-ProRule" id="PRU10141"/>
    </source>
</evidence>
<keyword evidence="5 13" id="KW-0732">Signal</keyword>
<dbReference type="GO" id="GO:0004674">
    <property type="term" value="F:protein serine/threonine kinase activity"/>
    <property type="evidence" value="ECO:0007669"/>
    <property type="project" value="UniProtKB-KW"/>
</dbReference>
<organism evidence="15">
    <name type="scientific">Salvia splendens</name>
    <name type="common">Scarlet sage</name>
    <dbReference type="NCBI Taxonomy" id="180675"/>
    <lineage>
        <taxon>Eukaryota</taxon>
        <taxon>Viridiplantae</taxon>
        <taxon>Streptophyta</taxon>
        <taxon>Embryophyta</taxon>
        <taxon>Tracheophyta</taxon>
        <taxon>Spermatophyta</taxon>
        <taxon>Magnoliopsida</taxon>
        <taxon>eudicotyledons</taxon>
        <taxon>Gunneridae</taxon>
        <taxon>Pentapetalae</taxon>
        <taxon>asterids</taxon>
        <taxon>lamiids</taxon>
        <taxon>Lamiales</taxon>
        <taxon>Lamiaceae</taxon>
        <taxon>Nepetoideae</taxon>
        <taxon>Mentheae</taxon>
        <taxon>Salviinae</taxon>
        <taxon>Salvia</taxon>
        <taxon>Salvia subgen. Calosphace</taxon>
        <taxon>core Calosphace</taxon>
    </lineage>
</organism>
<evidence type="ECO:0000313" key="16">
    <source>
        <dbReference type="Proteomes" id="UP000298416"/>
    </source>
</evidence>
<dbReference type="PROSITE" id="PS00107">
    <property type="entry name" value="PROTEIN_KINASE_ATP"/>
    <property type="match status" value="1"/>
</dbReference>
<dbReference type="PANTHER" id="PTHR27009">
    <property type="entry name" value="RUST RESISTANCE KINASE LR10-RELATED"/>
    <property type="match status" value="1"/>
</dbReference>
<evidence type="ECO:0000256" key="2">
    <source>
        <dbReference type="ARBA" id="ARBA00022527"/>
    </source>
</evidence>
<comment type="subcellular location">
    <subcellularLocation>
        <location evidence="1">Membrane</location>
        <topology evidence="1">Single-pass type I membrane protein</topology>
    </subcellularLocation>
</comment>
<reference evidence="15" key="2">
    <citation type="submission" date="2020-08" db="EMBL/GenBank/DDBJ databases">
        <title>Plant Genome Project.</title>
        <authorList>
            <person name="Zhang R.-G."/>
        </authorList>
    </citation>
    <scope>NUCLEOTIDE SEQUENCE</scope>
    <source>
        <strain evidence="15">Huo1</strain>
        <tissue evidence="15">Leaf</tissue>
    </source>
</reference>
<accession>A0A8X8WBU9</accession>
<keyword evidence="11" id="KW-0325">Glycoprotein</keyword>
<evidence type="ECO:0000256" key="4">
    <source>
        <dbReference type="ARBA" id="ARBA00022692"/>
    </source>
</evidence>
<evidence type="ECO:0000256" key="3">
    <source>
        <dbReference type="ARBA" id="ARBA00022679"/>
    </source>
</evidence>
<dbReference type="EMBL" id="PNBA02000019">
    <property type="protein sequence ID" value="KAG6391186.1"/>
    <property type="molecule type" value="Genomic_DNA"/>
</dbReference>
<evidence type="ECO:0000313" key="15">
    <source>
        <dbReference type="EMBL" id="KAG6391186.1"/>
    </source>
</evidence>
<feature type="domain" description="Protein kinase" evidence="14">
    <location>
        <begin position="285"/>
        <end position="577"/>
    </location>
</feature>
<dbReference type="AlphaFoldDB" id="A0A8X8WBU9"/>
<keyword evidence="3" id="KW-0808">Transferase</keyword>
<name>A0A8X8WBU9_SALSN</name>
<keyword evidence="9" id="KW-1133">Transmembrane helix</keyword>
<comment type="caution">
    <text evidence="15">The sequence shown here is derived from an EMBL/GenBank/DDBJ whole genome shotgun (WGS) entry which is preliminary data.</text>
</comment>
<proteinExistence type="predicted"/>
<keyword evidence="7" id="KW-0418">Kinase</keyword>
<evidence type="ECO:0000256" key="5">
    <source>
        <dbReference type="ARBA" id="ARBA00022729"/>
    </source>
</evidence>
<gene>
    <name evidence="15" type="ORF">SASPL_148938</name>
</gene>
<evidence type="ECO:0000256" key="11">
    <source>
        <dbReference type="ARBA" id="ARBA00023180"/>
    </source>
</evidence>
<keyword evidence="8 12" id="KW-0067">ATP-binding</keyword>
<sequence length="608" mass="67992">MSTFLLLLLPLFHHLSQANFTPLCTPSCGVIHNISYPFRLKGDPGHCGDPRFELHCENNVASLSLKSQNYNVKAIDYQNYTIRLADASLKNHDICSFPIHSIYPYPFAHYNPYESPISPTYPYDYKDTFINLMNCPNPLNNSSTFTNITSHCSSFNGGYSYVKVGRMNASDIPHLCGLDLMAMTSWEFRELNNVSLSEIHTSLLYGFELAFCTVCPVTPSSTPTAGALLAIPLVVLGELFDYICFTKYCIDIKTCNESNGDYNGDSLASPWAGIELGTDIKKMTKGFQDKLGEGGYGSVYKGKLRSGFHVAVKLLGKSGASGQDFMNEIATIGRIHHVNIVKLVGYCAQGSKHALVYDFMPNGSLEKYLFNRDKTISLSWDMKFEIAVGVARGIEYLHRGCDVQILHFDIKPHNILLDDNFIPKLSDFGLAKVFPTNKTTVTMTATRGTIGYVAPELISRSIGAISYKADVYSFGMLLMEMVSLKRDLIGNNDNSSQYFPYWIYDYFNLGKDIEVVNGGDDEIDDDSWRKFGRKMTIVALWCIQMSPNDRPSMNKVLEMLEGDIERLKIPEYPSQFIQTSVDQTCSTDSVSLLEHDEASPSVDIIVEE</sequence>
<evidence type="ECO:0000256" key="8">
    <source>
        <dbReference type="ARBA" id="ARBA00022840"/>
    </source>
</evidence>
<dbReference type="SUPFAM" id="SSF56112">
    <property type="entry name" value="Protein kinase-like (PK-like)"/>
    <property type="match status" value="1"/>
</dbReference>
<dbReference type="InterPro" id="IPR017441">
    <property type="entry name" value="Protein_kinase_ATP_BS"/>
</dbReference>
<dbReference type="Pfam" id="PF00069">
    <property type="entry name" value="Pkinase"/>
    <property type="match status" value="1"/>
</dbReference>
<dbReference type="FunFam" id="1.10.510.10:FF:000590">
    <property type="entry name" value="PR5-like receptor kinase"/>
    <property type="match status" value="1"/>
</dbReference>
<dbReference type="SMART" id="SM00220">
    <property type="entry name" value="S_TKc"/>
    <property type="match status" value="1"/>
</dbReference>
<feature type="chain" id="PRO_5036469088" description="Protein kinase domain-containing protein" evidence="13">
    <location>
        <begin position="19"/>
        <end position="608"/>
    </location>
</feature>
<reference evidence="15" key="1">
    <citation type="submission" date="2018-01" db="EMBL/GenBank/DDBJ databases">
        <authorList>
            <person name="Mao J.F."/>
        </authorList>
    </citation>
    <scope>NUCLEOTIDE SEQUENCE</scope>
    <source>
        <strain evidence="15">Huo1</strain>
        <tissue evidence="15">Leaf</tissue>
    </source>
</reference>
<dbReference type="FunFam" id="3.30.200.20:FF:000178">
    <property type="entry name" value="serine/threonine-protein kinase PBS1-like"/>
    <property type="match status" value="1"/>
</dbReference>
<evidence type="ECO:0000256" key="10">
    <source>
        <dbReference type="ARBA" id="ARBA00023136"/>
    </source>
</evidence>
<keyword evidence="16" id="KW-1185">Reference proteome</keyword>